<organism evidence="1 2">
    <name type="scientific">Ruminococcus flavefaciens</name>
    <dbReference type="NCBI Taxonomy" id="1265"/>
    <lineage>
        <taxon>Bacteria</taxon>
        <taxon>Bacillati</taxon>
        <taxon>Bacillota</taxon>
        <taxon>Clostridia</taxon>
        <taxon>Eubacteriales</taxon>
        <taxon>Oscillospiraceae</taxon>
        <taxon>Ruminococcus</taxon>
    </lineage>
</organism>
<dbReference type="OrthoDB" id="1883113at2"/>
<name>A0A1H6JX65_RUMFL</name>
<proteinExistence type="predicted"/>
<dbReference type="RefSeq" id="WP_074716778.1">
    <property type="nucleotide sequence ID" value="NZ_FNWV01000006.1"/>
</dbReference>
<accession>A0A1H6JX65</accession>
<gene>
    <name evidence="1" type="ORF">SAMN02910265_01902</name>
</gene>
<dbReference type="AlphaFoldDB" id="A0A1H6JX65"/>
<evidence type="ECO:0000313" key="2">
    <source>
        <dbReference type="Proteomes" id="UP000183190"/>
    </source>
</evidence>
<sequence length="568" mass="66828">MNAILKAKKISKDVAKKIVALPQKMSVNVSDKMILKETCWIESLYKGYNFWIKIIPNLSLQFFCYELSNRIKNIIKDSDSFKTIKNMWLEKFNSNISEDYRYFLTQFFSINGVIDDEICRRIINYGMELDNQDYRYWLTLDISNTTFSYQRGFYPEYYTDRRKLLKKIANELKINVPFKHDSNKKTLCIVTYLLSTDVRNSMQRIALMVSNNLKQYFDNITVITLDSFVVTKREKKRINTISKWRDYPAIDNKSVIDSLFGSDIRVIYSPKKDYKERYKFALEEIYKINPFVIIDISDEFSPISYYYSQDFPTVYMPLRVGASSSFFNIFQGTKWKLLELNSKYHFYSNEKLIQWSFPESVPITENNKYTRLDLEISENAFIIITIAKCYNCCNESFVDEIACLLKNNLDMIWLIVGDKAPAYMHKKYPELFIDNKVIERSFENNLMSLCSLCNVLLRTDNTGGSGATAIAALAGLPIAMTNFLCDPMRWLGRDYSNIGDYHDLMMYIQQLHDNNDLYINKKQETLDLVNKAVDSPDKWKYLAENIIFAAEEWLNESKFKEKLNSKYN</sequence>
<dbReference type="EMBL" id="FNWV01000006">
    <property type="protein sequence ID" value="SEH64605.1"/>
    <property type="molecule type" value="Genomic_DNA"/>
</dbReference>
<protein>
    <submittedName>
        <fullName evidence="1">Uncharacterized protein</fullName>
    </submittedName>
</protein>
<dbReference type="Proteomes" id="UP000183190">
    <property type="component" value="Unassembled WGS sequence"/>
</dbReference>
<reference evidence="1 2" key="1">
    <citation type="submission" date="2016-10" db="EMBL/GenBank/DDBJ databases">
        <authorList>
            <person name="de Groot N.N."/>
        </authorList>
    </citation>
    <scope>NUCLEOTIDE SEQUENCE [LARGE SCALE GENOMIC DNA]</scope>
    <source>
        <strain evidence="1 2">YAD2003</strain>
    </source>
</reference>
<evidence type="ECO:0000313" key="1">
    <source>
        <dbReference type="EMBL" id="SEH64605.1"/>
    </source>
</evidence>